<protein>
    <submittedName>
        <fullName evidence="1">Uncharacterized protein</fullName>
    </submittedName>
</protein>
<evidence type="ECO:0000313" key="1">
    <source>
        <dbReference type="EMBL" id="JAD14499.1"/>
    </source>
</evidence>
<reference evidence="1" key="2">
    <citation type="journal article" date="2015" name="Data Brief">
        <title>Shoot transcriptome of the giant reed, Arundo donax.</title>
        <authorList>
            <person name="Barrero R.A."/>
            <person name="Guerrero F.D."/>
            <person name="Moolhuijzen P."/>
            <person name="Goolsby J.A."/>
            <person name="Tidwell J."/>
            <person name="Bellgard S.E."/>
            <person name="Bellgard M.I."/>
        </authorList>
    </citation>
    <scope>NUCLEOTIDE SEQUENCE</scope>
    <source>
        <tissue evidence="1">Shoot tissue taken approximately 20 cm above the soil surface</tissue>
    </source>
</reference>
<accession>A0A0A8XMZ2</accession>
<organism evidence="1">
    <name type="scientific">Arundo donax</name>
    <name type="common">Giant reed</name>
    <name type="synonym">Donax arundinaceus</name>
    <dbReference type="NCBI Taxonomy" id="35708"/>
    <lineage>
        <taxon>Eukaryota</taxon>
        <taxon>Viridiplantae</taxon>
        <taxon>Streptophyta</taxon>
        <taxon>Embryophyta</taxon>
        <taxon>Tracheophyta</taxon>
        <taxon>Spermatophyta</taxon>
        <taxon>Magnoliopsida</taxon>
        <taxon>Liliopsida</taxon>
        <taxon>Poales</taxon>
        <taxon>Poaceae</taxon>
        <taxon>PACMAD clade</taxon>
        <taxon>Arundinoideae</taxon>
        <taxon>Arundineae</taxon>
        <taxon>Arundo</taxon>
    </lineage>
</organism>
<dbReference type="EMBL" id="GBRH01283396">
    <property type="protein sequence ID" value="JAD14499.1"/>
    <property type="molecule type" value="Transcribed_RNA"/>
</dbReference>
<proteinExistence type="predicted"/>
<sequence length="49" mass="5986">MEQHSFSYLTIFTETGDLFYLYENYTTILPHRIFFLLELLEGDYKYLVP</sequence>
<name>A0A0A8XMZ2_ARUDO</name>
<dbReference type="AlphaFoldDB" id="A0A0A8XMZ2"/>
<reference evidence="1" key="1">
    <citation type="submission" date="2014-09" db="EMBL/GenBank/DDBJ databases">
        <authorList>
            <person name="Magalhaes I.L.F."/>
            <person name="Oliveira U."/>
            <person name="Santos F.R."/>
            <person name="Vidigal T.H.D.A."/>
            <person name="Brescovit A.D."/>
            <person name="Santos A.J."/>
        </authorList>
    </citation>
    <scope>NUCLEOTIDE SEQUENCE</scope>
    <source>
        <tissue evidence="1">Shoot tissue taken approximately 20 cm above the soil surface</tissue>
    </source>
</reference>